<dbReference type="Proteomes" id="UP000377803">
    <property type="component" value="Chromosome"/>
</dbReference>
<dbReference type="OrthoDB" id="15280at2157"/>
<keyword evidence="3" id="KW-1185">Reference proteome</keyword>
<sequence>MSREIILDTNFLTAPFQLDSIDIFQEIERIFPNSEIYTIDDALQEAQSIEQGKYGNLVEKLIEKKDIEVLETEGQGEVDDLLVQISRDYVIATNDRELKERLLEVNAEVIHIRNESYLEVLNRKDPGF</sequence>
<evidence type="ECO:0000313" key="3">
    <source>
        <dbReference type="Proteomes" id="UP000377803"/>
    </source>
</evidence>
<protein>
    <submittedName>
        <fullName evidence="2">Putative RNA-binding protein containing PIN domain</fullName>
    </submittedName>
</protein>
<organism evidence="2 3">
    <name type="scientific">Candidatus Nanohalobium constans</name>
    <dbReference type="NCBI Taxonomy" id="2565781"/>
    <lineage>
        <taxon>Archaea</taxon>
        <taxon>Candidatus Nanohalarchaeota</taxon>
        <taxon>Candidatus Nanohalobia</taxon>
        <taxon>Candidatus Nanohalobiales</taxon>
        <taxon>Candidatus Nanohalobiaceae</taxon>
        <taxon>Candidatus Nanohalobium</taxon>
    </lineage>
</organism>
<dbReference type="CDD" id="cd09879">
    <property type="entry name" value="PIN_VapC_AF0591-like"/>
    <property type="match status" value="1"/>
</dbReference>
<dbReference type="EMBL" id="CP040089">
    <property type="protein sequence ID" value="QGA80666.1"/>
    <property type="molecule type" value="Genomic_DNA"/>
</dbReference>
<dbReference type="Gene3D" id="3.40.50.1010">
    <property type="entry name" value="5'-nuclease"/>
    <property type="match status" value="1"/>
</dbReference>
<evidence type="ECO:0000259" key="1">
    <source>
        <dbReference type="Pfam" id="PF18477"/>
    </source>
</evidence>
<dbReference type="Pfam" id="PF18477">
    <property type="entry name" value="PIN_9"/>
    <property type="match status" value="1"/>
</dbReference>
<gene>
    <name evidence="2" type="ORF">LC1Nh_0782</name>
</gene>
<proteinExistence type="predicted"/>
<dbReference type="KEGG" id="ncon:LC1Nh_0782"/>
<feature type="domain" description="VapC9 PIN-like" evidence="1">
    <location>
        <begin position="5"/>
        <end position="114"/>
    </location>
</feature>
<dbReference type="InterPro" id="IPR041120">
    <property type="entry name" value="PIN_9"/>
</dbReference>
<reference evidence="3" key="1">
    <citation type="submission" date="2019-05" db="EMBL/GenBank/DDBJ databases">
        <title>Candidatus Nanohalobium constans, a novel model system to study the DPANN nano-sized archaea: genomic and physiological characterization of a nanoarchaeon co-cultured with its chitinotrophic host.</title>
        <authorList>
            <person name="La Cono V."/>
            <person name="Arcadi E."/>
            <person name="Crisafi F."/>
            <person name="Denaro R."/>
            <person name="La Spada G."/>
            <person name="Messina E."/>
            <person name="Smedile F."/>
            <person name="Toshchakov S.V."/>
            <person name="Shevchenko M.A."/>
            <person name="Golyshin P.N."/>
            <person name="Golyshina O.V."/>
            <person name="Ferrer M."/>
            <person name="Rohde M."/>
            <person name="Mushegian A."/>
            <person name="Sorokin D.Y."/>
            <person name="Giuliano L."/>
            <person name="Yakimov M.M."/>
        </authorList>
    </citation>
    <scope>NUCLEOTIDE SEQUENCE [LARGE SCALE GENOMIC DNA]</scope>
    <source>
        <strain evidence="3">LC1Nh</strain>
    </source>
</reference>
<dbReference type="GeneID" id="42365171"/>
<name>A0A5Q0UGG4_9ARCH</name>
<dbReference type="InterPro" id="IPR029060">
    <property type="entry name" value="PIN-like_dom_sf"/>
</dbReference>
<dbReference type="RefSeq" id="WP_153550407.1">
    <property type="nucleotide sequence ID" value="NZ_CP040089.1"/>
</dbReference>
<dbReference type="SUPFAM" id="SSF88723">
    <property type="entry name" value="PIN domain-like"/>
    <property type="match status" value="1"/>
</dbReference>
<dbReference type="AlphaFoldDB" id="A0A5Q0UGG4"/>
<evidence type="ECO:0000313" key="2">
    <source>
        <dbReference type="EMBL" id="QGA80666.1"/>
    </source>
</evidence>
<accession>A0A5Q0UGG4</accession>